<evidence type="ECO:0000256" key="4">
    <source>
        <dbReference type="ARBA" id="ARBA00022692"/>
    </source>
</evidence>
<dbReference type="RefSeq" id="WP_310279753.1">
    <property type="nucleotide sequence ID" value="NZ_JAVDWR010000011.1"/>
</dbReference>
<protein>
    <recommendedName>
        <fullName evidence="7">Phosphatidylglycerol--prolipoprotein diacylglyceryl transferase</fullName>
        <ecNumber evidence="7">2.5.1.145</ecNumber>
    </recommendedName>
</protein>
<feature type="transmembrane region" description="Helical" evidence="7">
    <location>
        <begin position="20"/>
        <end position="42"/>
    </location>
</feature>
<comment type="similarity">
    <text evidence="1 7">Belongs to the Lgt family.</text>
</comment>
<gene>
    <name evidence="7" type="primary">lgt</name>
    <name evidence="8" type="ORF">J2W69_002930</name>
</gene>
<evidence type="ECO:0000256" key="5">
    <source>
        <dbReference type="ARBA" id="ARBA00022989"/>
    </source>
</evidence>
<keyword evidence="9" id="KW-1185">Reference proteome</keyword>
<name>A0ABU1W2M1_9GAMM</name>
<evidence type="ECO:0000256" key="6">
    <source>
        <dbReference type="ARBA" id="ARBA00023136"/>
    </source>
</evidence>
<dbReference type="InterPro" id="IPR001640">
    <property type="entry name" value="Lgt"/>
</dbReference>
<dbReference type="Proteomes" id="UP001257909">
    <property type="component" value="Unassembled WGS sequence"/>
</dbReference>
<comment type="function">
    <text evidence="7">Catalyzes the transfer of the diacylglyceryl group from phosphatidylglycerol to the sulfhydryl group of the N-terminal cysteine of a prolipoprotein, the first step in the formation of mature lipoproteins.</text>
</comment>
<evidence type="ECO:0000256" key="3">
    <source>
        <dbReference type="ARBA" id="ARBA00022679"/>
    </source>
</evidence>
<dbReference type="Pfam" id="PF01790">
    <property type="entry name" value="LGT"/>
    <property type="match status" value="1"/>
</dbReference>
<feature type="binding site" evidence="7">
    <location>
        <position position="139"/>
    </location>
    <ligand>
        <name>a 1,2-diacyl-sn-glycero-3-phospho-(1'-sn-glycerol)</name>
        <dbReference type="ChEBI" id="CHEBI:64716"/>
    </ligand>
</feature>
<sequence length="271" mass="29951">MIVYWSFNPILLELGPLSIRWYGLLFVGGFIVGQQLLGRMFRSEGIDARIAENLLLYALVGAIVGARLVHCFVYEPMYYMQHPFQVLRVWEGGLASHGGIVGLAIGLILAARRQSPPLSVVWLFDRVTIPALLAATAIRVANFLNSEIVGNPTSGGWGIVFESVDQVARHPVQLYEASAYFCIALMLWMMYRKGVGARSGFLLGITLILVFSSRIIIEIFKTPQASYDGALLFSAGQLLSVPFIIFGISLIWRATKAANITSKPKPLRRMS</sequence>
<evidence type="ECO:0000256" key="7">
    <source>
        <dbReference type="HAMAP-Rule" id="MF_01147"/>
    </source>
</evidence>
<dbReference type="EMBL" id="JAVDWR010000011">
    <property type="protein sequence ID" value="MDR7121973.1"/>
    <property type="molecule type" value="Genomic_DNA"/>
</dbReference>
<keyword evidence="5 7" id="KW-1133">Transmembrane helix</keyword>
<keyword evidence="2 7" id="KW-1003">Cell membrane</keyword>
<dbReference type="PANTHER" id="PTHR30589">
    <property type="entry name" value="PROLIPOPROTEIN DIACYLGLYCERYL TRANSFERASE"/>
    <property type="match status" value="1"/>
</dbReference>
<proteinExistence type="inferred from homology"/>
<comment type="catalytic activity">
    <reaction evidence="7">
        <text>L-cysteinyl-[prolipoprotein] + a 1,2-diacyl-sn-glycero-3-phospho-(1'-sn-glycerol) = an S-1,2-diacyl-sn-glyceryl-L-cysteinyl-[prolipoprotein] + sn-glycerol 1-phosphate + H(+)</text>
        <dbReference type="Rhea" id="RHEA:56712"/>
        <dbReference type="Rhea" id="RHEA-COMP:14679"/>
        <dbReference type="Rhea" id="RHEA-COMP:14680"/>
        <dbReference type="ChEBI" id="CHEBI:15378"/>
        <dbReference type="ChEBI" id="CHEBI:29950"/>
        <dbReference type="ChEBI" id="CHEBI:57685"/>
        <dbReference type="ChEBI" id="CHEBI:64716"/>
        <dbReference type="ChEBI" id="CHEBI:140658"/>
        <dbReference type="EC" id="2.5.1.145"/>
    </reaction>
</comment>
<feature type="transmembrane region" description="Helical" evidence="7">
    <location>
        <begin position="94"/>
        <end position="111"/>
    </location>
</feature>
<comment type="subcellular location">
    <subcellularLocation>
        <location evidence="7">Cell membrane</location>
        <topology evidence="7">Multi-pass membrane protein</topology>
    </subcellularLocation>
</comment>
<evidence type="ECO:0000256" key="1">
    <source>
        <dbReference type="ARBA" id="ARBA00007150"/>
    </source>
</evidence>
<dbReference type="EC" id="2.5.1.145" evidence="7"/>
<comment type="caution">
    <text evidence="8">The sequence shown here is derived from an EMBL/GenBank/DDBJ whole genome shotgun (WGS) entry which is preliminary data.</text>
</comment>
<evidence type="ECO:0000313" key="8">
    <source>
        <dbReference type="EMBL" id="MDR7121973.1"/>
    </source>
</evidence>
<feature type="transmembrane region" description="Helical" evidence="7">
    <location>
        <begin position="229"/>
        <end position="252"/>
    </location>
</feature>
<evidence type="ECO:0000313" key="9">
    <source>
        <dbReference type="Proteomes" id="UP001257909"/>
    </source>
</evidence>
<keyword evidence="3 7" id="KW-0808">Transferase</keyword>
<dbReference type="NCBIfam" id="TIGR00544">
    <property type="entry name" value="lgt"/>
    <property type="match status" value="1"/>
</dbReference>
<feature type="transmembrane region" description="Helical" evidence="7">
    <location>
        <begin position="54"/>
        <end position="74"/>
    </location>
</feature>
<comment type="pathway">
    <text evidence="7">Protein modification; lipoprotein biosynthesis (diacylglyceryl transfer).</text>
</comment>
<keyword evidence="6 7" id="KW-0472">Membrane</keyword>
<evidence type="ECO:0000256" key="2">
    <source>
        <dbReference type="ARBA" id="ARBA00022475"/>
    </source>
</evidence>
<dbReference type="GO" id="GO:0016740">
    <property type="term" value="F:transferase activity"/>
    <property type="evidence" value="ECO:0007669"/>
    <property type="project" value="UniProtKB-KW"/>
</dbReference>
<organism evidence="8 9">
    <name type="scientific">Rheinheimera soli</name>
    <dbReference type="NCBI Taxonomy" id="443616"/>
    <lineage>
        <taxon>Bacteria</taxon>
        <taxon>Pseudomonadati</taxon>
        <taxon>Pseudomonadota</taxon>
        <taxon>Gammaproteobacteria</taxon>
        <taxon>Chromatiales</taxon>
        <taxon>Chromatiaceae</taxon>
        <taxon>Rheinheimera</taxon>
    </lineage>
</organism>
<dbReference type="HAMAP" id="MF_01147">
    <property type="entry name" value="Lgt"/>
    <property type="match status" value="1"/>
</dbReference>
<reference evidence="8 9" key="1">
    <citation type="submission" date="2023-07" db="EMBL/GenBank/DDBJ databases">
        <title>Sorghum-associated microbial communities from plants grown in Nebraska, USA.</title>
        <authorList>
            <person name="Schachtman D."/>
        </authorList>
    </citation>
    <scope>NUCLEOTIDE SEQUENCE [LARGE SCALE GENOMIC DNA]</scope>
    <source>
        <strain evidence="8 9">4138</strain>
    </source>
</reference>
<accession>A0ABU1W2M1</accession>
<dbReference type="PROSITE" id="PS01311">
    <property type="entry name" value="LGT"/>
    <property type="match status" value="1"/>
</dbReference>
<keyword evidence="4 7" id="KW-0812">Transmembrane</keyword>
<feature type="transmembrane region" description="Helical" evidence="7">
    <location>
        <begin position="200"/>
        <end position="217"/>
    </location>
</feature>
<dbReference type="PANTHER" id="PTHR30589:SF0">
    <property type="entry name" value="PHOSPHATIDYLGLYCEROL--PROLIPOPROTEIN DIACYLGLYCERYL TRANSFERASE"/>
    <property type="match status" value="1"/>
</dbReference>